<accession>A0A9P3GGZ2</accession>
<dbReference type="PANTHER" id="PTHR24078">
    <property type="entry name" value="DNAJ HOMOLOG SUBFAMILY C MEMBER"/>
    <property type="match status" value="1"/>
</dbReference>
<dbReference type="InterPro" id="IPR051339">
    <property type="entry name" value="DnaJ_subfamily_B"/>
</dbReference>
<dbReference type="Gene3D" id="1.10.287.110">
    <property type="entry name" value="DnaJ domain"/>
    <property type="match status" value="1"/>
</dbReference>
<feature type="region of interest" description="Disordered" evidence="2">
    <location>
        <begin position="66"/>
        <end position="199"/>
    </location>
</feature>
<dbReference type="OrthoDB" id="10250354at2759"/>
<keyword evidence="5" id="KW-1185">Reference proteome</keyword>
<evidence type="ECO:0000313" key="5">
    <source>
        <dbReference type="Proteomes" id="UP000703269"/>
    </source>
</evidence>
<dbReference type="InterPro" id="IPR036869">
    <property type="entry name" value="J_dom_sf"/>
</dbReference>
<feature type="compositionally biased region" description="Basic residues" evidence="2">
    <location>
        <begin position="68"/>
        <end position="79"/>
    </location>
</feature>
<dbReference type="Gene3D" id="2.60.260.20">
    <property type="entry name" value="Urease metallochaperone UreE, N-terminal domain"/>
    <property type="match status" value="2"/>
</dbReference>
<dbReference type="SMART" id="SM00271">
    <property type="entry name" value="DnaJ"/>
    <property type="match status" value="1"/>
</dbReference>
<organism evidence="4 5">
    <name type="scientific">Phanerochaete sordida</name>
    <dbReference type="NCBI Taxonomy" id="48140"/>
    <lineage>
        <taxon>Eukaryota</taxon>
        <taxon>Fungi</taxon>
        <taxon>Dikarya</taxon>
        <taxon>Basidiomycota</taxon>
        <taxon>Agaricomycotina</taxon>
        <taxon>Agaricomycetes</taxon>
        <taxon>Polyporales</taxon>
        <taxon>Phanerochaetaceae</taxon>
        <taxon>Phanerochaete</taxon>
    </lineage>
</organism>
<dbReference type="GO" id="GO:0005829">
    <property type="term" value="C:cytosol"/>
    <property type="evidence" value="ECO:0007669"/>
    <property type="project" value="TreeGrafter"/>
</dbReference>
<protein>
    <submittedName>
        <fullName evidence="4">DnaJ-domain-containing protein</fullName>
    </submittedName>
</protein>
<dbReference type="InterPro" id="IPR008971">
    <property type="entry name" value="HSP40/DnaJ_pept-bd"/>
</dbReference>
<dbReference type="CDD" id="cd06257">
    <property type="entry name" value="DnaJ"/>
    <property type="match status" value="1"/>
</dbReference>
<dbReference type="Proteomes" id="UP000703269">
    <property type="component" value="Unassembled WGS sequence"/>
</dbReference>
<name>A0A9P3GGZ2_9APHY</name>
<dbReference type="GO" id="GO:0006457">
    <property type="term" value="P:protein folding"/>
    <property type="evidence" value="ECO:0007669"/>
    <property type="project" value="InterPro"/>
</dbReference>
<dbReference type="InterPro" id="IPR002939">
    <property type="entry name" value="DnaJ_C"/>
</dbReference>
<dbReference type="SUPFAM" id="SSF46565">
    <property type="entry name" value="Chaperone J-domain"/>
    <property type="match status" value="1"/>
</dbReference>
<feature type="domain" description="J" evidence="3">
    <location>
        <begin position="9"/>
        <end position="75"/>
    </location>
</feature>
<feature type="compositionally biased region" description="Low complexity" evidence="2">
    <location>
        <begin position="88"/>
        <end position="104"/>
    </location>
</feature>
<dbReference type="Pfam" id="PF01556">
    <property type="entry name" value="DnaJ_C"/>
    <property type="match status" value="1"/>
</dbReference>
<keyword evidence="1" id="KW-0143">Chaperone</keyword>
<dbReference type="PROSITE" id="PS50076">
    <property type="entry name" value="DNAJ_2"/>
    <property type="match status" value="1"/>
</dbReference>
<evidence type="ECO:0000313" key="4">
    <source>
        <dbReference type="EMBL" id="GJE94621.1"/>
    </source>
</evidence>
<comment type="caution">
    <text evidence="4">The sequence shown here is derived from an EMBL/GenBank/DDBJ whole genome shotgun (WGS) entry which is preliminary data.</text>
</comment>
<proteinExistence type="predicted"/>
<evidence type="ECO:0000256" key="2">
    <source>
        <dbReference type="SAM" id="MobiDB-lite"/>
    </source>
</evidence>
<dbReference type="SUPFAM" id="SSF49493">
    <property type="entry name" value="HSP40/DnaJ peptide-binding domain"/>
    <property type="match status" value="1"/>
</dbReference>
<dbReference type="AlphaFoldDB" id="A0A9P3GGZ2"/>
<evidence type="ECO:0000259" key="3">
    <source>
        <dbReference type="PROSITE" id="PS50076"/>
    </source>
</evidence>
<dbReference type="GO" id="GO:0051087">
    <property type="term" value="F:protein-folding chaperone binding"/>
    <property type="evidence" value="ECO:0007669"/>
    <property type="project" value="TreeGrafter"/>
</dbReference>
<evidence type="ECO:0000256" key="1">
    <source>
        <dbReference type="ARBA" id="ARBA00023186"/>
    </source>
</evidence>
<dbReference type="PRINTS" id="PR00625">
    <property type="entry name" value="JDOMAIN"/>
</dbReference>
<dbReference type="GO" id="GO:0051082">
    <property type="term" value="F:unfolded protein binding"/>
    <property type="evidence" value="ECO:0007669"/>
    <property type="project" value="InterPro"/>
</dbReference>
<feature type="compositionally biased region" description="Basic and acidic residues" evidence="2">
    <location>
        <begin position="106"/>
        <end position="127"/>
    </location>
</feature>
<dbReference type="Pfam" id="PF00226">
    <property type="entry name" value="DnaJ"/>
    <property type="match status" value="1"/>
</dbReference>
<dbReference type="EMBL" id="BPQB01000041">
    <property type="protein sequence ID" value="GJE94621.1"/>
    <property type="molecule type" value="Genomic_DNA"/>
</dbReference>
<sequence>MPVAVSKTDHYALLELEKGATEDEIRVAYKKLALKWHPDRHQDHKEEAQEKFVEIKDAYLHLLDECRRKHKHKGRKAKSAKPPPPPKSSTGSMHTTSSMSSSHSAQSERDDKKQSAAPKSHHEDHDRSKHRTKDKAERPPDPPPAKKPSKLSKQPPSHPDRRDHGSTSRSKSHRDDVSDDEDRPHKRHHTTHDHEGEETDFEFVDHVDLGTPLHPLHAPRQHSSADTSRDWVFALPLTLEELYAGGLQRYSVTRTLRDGRTQRVRLNVRVSPGWAHGTPVRMRGAGNERADGSFQDIVFVVQQAPHADYTRAGADLAVTVQVPWRGRRPDSAASDCTEGADEPEDEDHVYVKALNGNEYALPIPHSLAAAAGGSRIVGAGMPVRKHGKVVGKGDLLVKWDFIFTEAEKGQRLRWHDLKKVMHWKH</sequence>
<reference evidence="4 5" key="1">
    <citation type="submission" date="2021-08" db="EMBL/GenBank/DDBJ databases">
        <title>Draft Genome Sequence of Phanerochaete sordida strain YK-624.</title>
        <authorList>
            <person name="Mori T."/>
            <person name="Dohra H."/>
            <person name="Suzuki T."/>
            <person name="Kawagishi H."/>
            <person name="Hirai H."/>
        </authorList>
    </citation>
    <scope>NUCLEOTIDE SEQUENCE [LARGE SCALE GENOMIC DNA]</scope>
    <source>
        <strain evidence="4 5">YK-624</strain>
    </source>
</reference>
<dbReference type="PANTHER" id="PTHR24078:SF553">
    <property type="entry name" value="DNAJ HOMOLOG SUBFAMILY B MEMBER 5"/>
    <property type="match status" value="1"/>
</dbReference>
<dbReference type="InterPro" id="IPR001623">
    <property type="entry name" value="DnaJ_domain"/>
</dbReference>
<gene>
    <name evidence="4" type="ORF">PsYK624_107920</name>
</gene>